<dbReference type="Pfam" id="PF13522">
    <property type="entry name" value="GATase_6"/>
    <property type="match status" value="1"/>
</dbReference>
<dbReference type="PANTHER" id="PTHR10937:SF0">
    <property type="entry name" value="GLUTAMINE--FRUCTOSE-6-PHOSPHATE TRANSAMINASE (ISOMERIZING)"/>
    <property type="match status" value="1"/>
</dbReference>
<evidence type="ECO:0000256" key="3">
    <source>
        <dbReference type="ARBA" id="ARBA00022576"/>
    </source>
</evidence>
<dbReference type="GO" id="GO:0006002">
    <property type="term" value="P:fructose 6-phosphate metabolic process"/>
    <property type="evidence" value="ECO:0007669"/>
    <property type="project" value="TreeGrafter"/>
</dbReference>
<dbReference type="CDD" id="cd05008">
    <property type="entry name" value="SIS_GlmS_GlmD_1"/>
    <property type="match status" value="1"/>
</dbReference>
<protein>
    <recommendedName>
        <fullName evidence="2">glutamine--fructose-6-phosphate transaminase (isomerizing)</fullName>
        <ecNumber evidence="2">2.6.1.16</ecNumber>
    </recommendedName>
</protein>
<evidence type="ECO:0000259" key="8">
    <source>
        <dbReference type="PROSITE" id="PS51464"/>
    </source>
</evidence>
<feature type="domain" description="SIS" evidence="8">
    <location>
        <begin position="456"/>
        <end position="594"/>
    </location>
</feature>
<evidence type="ECO:0000259" key="7">
    <source>
        <dbReference type="PROSITE" id="PS51278"/>
    </source>
</evidence>
<accession>A0A3G4ZMN9</accession>
<dbReference type="PANTHER" id="PTHR10937">
    <property type="entry name" value="GLUCOSAMINE--FRUCTOSE-6-PHOSPHATE AMINOTRANSFERASE, ISOMERIZING"/>
    <property type="match status" value="1"/>
</dbReference>
<evidence type="ECO:0000256" key="2">
    <source>
        <dbReference type="ARBA" id="ARBA00012916"/>
    </source>
</evidence>
<dbReference type="InterPro" id="IPR005855">
    <property type="entry name" value="GFAT"/>
</dbReference>
<evidence type="ECO:0000256" key="4">
    <source>
        <dbReference type="ARBA" id="ARBA00022679"/>
    </source>
</evidence>
<name>A0A3G4ZMN9_9VIRU</name>
<dbReference type="NCBIfam" id="TIGR01135">
    <property type="entry name" value="glmS"/>
    <property type="match status" value="1"/>
</dbReference>
<keyword evidence="3 9" id="KW-0032">Aminotransferase</keyword>
<organism evidence="9">
    <name type="scientific">Terrestrivirus sp</name>
    <dbReference type="NCBI Taxonomy" id="2487775"/>
    <lineage>
        <taxon>Viruses</taxon>
        <taxon>Varidnaviria</taxon>
        <taxon>Bamfordvirae</taxon>
        <taxon>Nucleocytoviricota</taxon>
        <taxon>Megaviricetes</taxon>
        <taxon>Imitervirales</taxon>
        <taxon>Mimiviridae</taxon>
        <taxon>Klosneuvirinae</taxon>
    </lineage>
</organism>
<dbReference type="EC" id="2.6.1.16" evidence="2"/>
<dbReference type="InterPro" id="IPR035490">
    <property type="entry name" value="GlmS/FrlB_SIS"/>
</dbReference>
<dbReference type="InterPro" id="IPR001347">
    <property type="entry name" value="SIS_dom"/>
</dbReference>
<gene>
    <name evidence="9" type="ORF">Terrestrivirus1_185</name>
</gene>
<dbReference type="NCBIfam" id="NF001484">
    <property type="entry name" value="PRK00331.1"/>
    <property type="match status" value="1"/>
</dbReference>
<evidence type="ECO:0000256" key="5">
    <source>
        <dbReference type="ARBA" id="ARBA00022737"/>
    </source>
</evidence>
<dbReference type="SUPFAM" id="SSF53697">
    <property type="entry name" value="SIS domain"/>
    <property type="match status" value="1"/>
</dbReference>
<feature type="domain" description="Glutamine amidotransferase type-2" evidence="7">
    <location>
        <begin position="1"/>
        <end position="204"/>
    </location>
</feature>
<evidence type="ECO:0000256" key="1">
    <source>
        <dbReference type="ARBA" id="ARBA00001031"/>
    </source>
</evidence>
<feature type="domain" description="SIS" evidence="8">
    <location>
        <begin position="268"/>
        <end position="418"/>
    </location>
</feature>
<keyword evidence="4 9" id="KW-0808">Transferase</keyword>
<dbReference type="GO" id="GO:0006487">
    <property type="term" value="P:protein N-linked glycosylation"/>
    <property type="evidence" value="ECO:0007669"/>
    <property type="project" value="TreeGrafter"/>
</dbReference>
<dbReference type="PROSITE" id="PS51464">
    <property type="entry name" value="SIS"/>
    <property type="match status" value="2"/>
</dbReference>
<dbReference type="SUPFAM" id="SSF56235">
    <property type="entry name" value="N-terminal nucleophile aminohydrolases (Ntn hydrolases)"/>
    <property type="match status" value="1"/>
</dbReference>
<dbReference type="InterPro" id="IPR029055">
    <property type="entry name" value="Ntn_hydrolases_N"/>
</dbReference>
<dbReference type="Pfam" id="PF01380">
    <property type="entry name" value="SIS"/>
    <property type="match status" value="2"/>
</dbReference>
<evidence type="ECO:0000256" key="6">
    <source>
        <dbReference type="ARBA" id="ARBA00022962"/>
    </source>
</evidence>
<dbReference type="CDD" id="cd05009">
    <property type="entry name" value="SIS_GlmS_GlmD_2"/>
    <property type="match status" value="1"/>
</dbReference>
<proteinExistence type="predicted"/>
<dbReference type="PROSITE" id="PS51278">
    <property type="entry name" value="GATASE_TYPE_2"/>
    <property type="match status" value="1"/>
</dbReference>
<comment type="catalytic activity">
    <reaction evidence="1">
        <text>D-fructose 6-phosphate + L-glutamine = D-glucosamine 6-phosphate + L-glutamate</text>
        <dbReference type="Rhea" id="RHEA:13237"/>
        <dbReference type="ChEBI" id="CHEBI:29985"/>
        <dbReference type="ChEBI" id="CHEBI:58359"/>
        <dbReference type="ChEBI" id="CHEBI:58725"/>
        <dbReference type="ChEBI" id="CHEBI:61527"/>
        <dbReference type="EC" id="2.6.1.16"/>
    </reaction>
</comment>
<dbReference type="Gene3D" id="3.40.50.10490">
    <property type="entry name" value="Glucose-6-phosphate isomerase like protein, domain 1"/>
    <property type="match status" value="2"/>
</dbReference>
<dbReference type="InterPro" id="IPR046348">
    <property type="entry name" value="SIS_dom_sf"/>
</dbReference>
<dbReference type="GO" id="GO:0097367">
    <property type="term" value="F:carbohydrate derivative binding"/>
    <property type="evidence" value="ECO:0007669"/>
    <property type="project" value="InterPro"/>
</dbReference>
<dbReference type="GO" id="GO:0006047">
    <property type="term" value="P:UDP-N-acetylglucosamine metabolic process"/>
    <property type="evidence" value="ECO:0007669"/>
    <property type="project" value="TreeGrafter"/>
</dbReference>
<dbReference type="GO" id="GO:0004360">
    <property type="term" value="F:glutamine-fructose-6-phosphate transaminase (isomerizing) activity"/>
    <property type="evidence" value="ECO:0007669"/>
    <property type="project" value="UniProtKB-EC"/>
</dbReference>
<dbReference type="Gene3D" id="3.60.20.10">
    <property type="entry name" value="Glutamine Phosphoribosylpyrophosphate, subunit 1, domain 1"/>
    <property type="match status" value="1"/>
</dbReference>
<reference evidence="9" key="1">
    <citation type="submission" date="2018-10" db="EMBL/GenBank/DDBJ databases">
        <title>Hidden diversity of soil giant viruses.</title>
        <authorList>
            <person name="Schulz F."/>
            <person name="Alteio L."/>
            <person name="Goudeau D."/>
            <person name="Ryan E.M."/>
            <person name="Malmstrom R.R."/>
            <person name="Blanchard J."/>
            <person name="Woyke T."/>
        </authorList>
    </citation>
    <scope>NUCLEOTIDE SEQUENCE</scope>
    <source>
        <strain evidence="9">TEV1</strain>
    </source>
</reference>
<sequence length="604" mass="69510">MQNRGYDSCGLGLIRDNEIHKYIAVSDKDFTAIKYLELATQSIINNYYVNGIAHTRWATHGGKTKENAHPHNDMFNRFSLVHNGIIENHNELRIELKKMGYKFYGQTDSEVVINYFHYLMNSGDSHIDNLRKLTNILRGSWAILIIDKMNPGKIYFIKHGSPLLFGYNKNKSQLFLTSELPGFSSCVNYYYALQDGEYGVISLDNFIISRYNYDIDTVPEDNFELSPYPYPHWTIKEIYDQPKAINSLLKDRFNNNHILFPEIDNSPCGNDVKQTDHFIFLGCGTSYNAAQIGARYFKKFNNRGTTFDVIDGADFEVSDIPISQNSMIQTNKKNITVILLSQSGETKDLCRALEIVKKMGLRSIGIINVENSLISREVDICIYLKAGREQAVASTKCFTNQYLMLLLLGMWFYKPNHEIQNTYTQNTYNAYFDALNTVENDFREMINNNTDEFHDIVKFLNNHTSCYILGKHISEWIAKEGSLKIKEIAGLHIESYSVSALKHGPYSLLRKHFPVIVLANDDSYYSKIDNTIEEMKSRNATVIVVTNRESIKKNYDYLFYLPVKSELFPLISNIILQKLAYELALVRKKNPDMPENLAKVVTVE</sequence>
<dbReference type="EMBL" id="MK071979">
    <property type="protein sequence ID" value="AYV75311.1"/>
    <property type="molecule type" value="Genomic_DNA"/>
</dbReference>
<dbReference type="InterPro" id="IPR035466">
    <property type="entry name" value="GlmS/AgaS_SIS"/>
</dbReference>
<keyword evidence="6" id="KW-0315">Glutamine amidotransferase</keyword>
<evidence type="ECO:0000313" key="9">
    <source>
        <dbReference type="EMBL" id="AYV75311.1"/>
    </source>
</evidence>
<dbReference type="InterPro" id="IPR017932">
    <property type="entry name" value="GATase_2_dom"/>
</dbReference>
<keyword evidence="5" id="KW-0677">Repeat</keyword>